<evidence type="ECO:0000259" key="1">
    <source>
        <dbReference type="PROSITE" id="PS51186"/>
    </source>
</evidence>
<evidence type="ECO:0000313" key="3">
    <source>
        <dbReference type="Proteomes" id="UP000288024"/>
    </source>
</evidence>
<dbReference type="Gene3D" id="3.40.630.30">
    <property type="match status" value="1"/>
</dbReference>
<dbReference type="PROSITE" id="PS51186">
    <property type="entry name" value="GNAT"/>
    <property type="match status" value="1"/>
</dbReference>
<feature type="domain" description="N-acetyltransferase" evidence="1">
    <location>
        <begin position="18"/>
        <end position="219"/>
    </location>
</feature>
<gene>
    <name evidence="2" type="ORF">EM808_23075</name>
</gene>
<proteinExistence type="predicted"/>
<accession>A0A437K517</accession>
<reference evidence="2 3" key="1">
    <citation type="submission" date="2019-01" db="EMBL/GenBank/DDBJ databases">
        <title>Bacillus sp. M5HDSG1-1, whole genome shotgun sequence.</title>
        <authorList>
            <person name="Tuo L."/>
        </authorList>
    </citation>
    <scope>NUCLEOTIDE SEQUENCE [LARGE SCALE GENOMIC DNA]</scope>
    <source>
        <strain evidence="2 3">M5HDSG1-1</strain>
    </source>
</reference>
<keyword evidence="2" id="KW-0808">Transferase</keyword>
<dbReference type="InterPro" id="IPR000182">
    <property type="entry name" value="GNAT_dom"/>
</dbReference>
<dbReference type="InterPro" id="IPR016181">
    <property type="entry name" value="Acyl_CoA_acyltransferase"/>
</dbReference>
<dbReference type="AlphaFoldDB" id="A0A437K517"/>
<dbReference type="CDD" id="cd04301">
    <property type="entry name" value="NAT_SF"/>
    <property type="match status" value="1"/>
</dbReference>
<name>A0A437K517_9BACI</name>
<sequence>MYYSSNFYIFDDKKPRECKVRNYQKEDFAELINIQAECFPPPFPTELWWSKDQLENHVTIFPEGAICVEVEGKLAGSLTYLCIAYNEEEHEHTWSEITADGYITTHSKDGNALYVVDNSIRPAYRSLGLGKIMMQAMYQIVIDKKLDRLIGGGRMPGYRKYADELSPEEYVSQVVAGEKKDPVITFLMSCGRMPVCVLNDYLEDEDSLNHAVLMEWKNPFK</sequence>
<dbReference type="SUPFAM" id="SSF55729">
    <property type="entry name" value="Acyl-CoA N-acyltransferases (Nat)"/>
    <property type="match status" value="1"/>
</dbReference>
<organism evidence="2 3">
    <name type="scientific">Niallia taxi</name>
    <dbReference type="NCBI Taxonomy" id="2499688"/>
    <lineage>
        <taxon>Bacteria</taxon>
        <taxon>Bacillati</taxon>
        <taxon>Bacillota</taxon>
        <taxon>Bacilli</taxon>
        <taxon>Bacillales</taxon>
        <taxon>Bacillaceae</taxon>
        <taxon>Niallia</taxon>
    </lineage>
</organism>
<keyword evidence="3" id="KW-1185">Reference proteome</keyword>
<protein>
    <submittedName>
        <fullName evidence="2">N-acetyltransferase</fullName>
    </submittedName>
</protein>
<dbReference type="RefSeq" id="WP_127741241.1">
    <property type="nucleotide sequence ID" value="NZ_RZTZ01000014.1"/>
</dbReference>
<dbReference type="Proteomes" id="UP000288024">
    <property type="component" value="Unassembled WGS sequence"/>
</dbReference>
<comment type="caution">
    <text evidence="2">The sequence shown here is derived from an EMBL/GenBank/DDBJ whole genome shotgun (WGS) entry which is preliminary data.</text>
</comment>
<dbReference type="Pfam" id="PF00583">
    <property type="entry name" value="Acetyltransf_1"/>
    <property type="match status" value="1"/>
</dbReference>
<dbReference type="EMBL" id="RZTZ01000014">
    <property type="protein sequence ID" value="RVT57941.1"/>
    <property type="molecule type" value="Genomic_DNA"/>
</dbReference>
<evidence type="ECO:0000313" key="2">
    <source>
        <dbReference type="EMBL" id="RVT57941.1"/>
    </source>
</evidence>
<dbReference type="GO" id="GO:0016747">
    <property type="term" value="F:acyltransferase activity, transferring groups other than amino-acyl groups"/>
    <property type="evidence" value="ECO:0007669"/>
    <property type="project" value="InterPro"/>
</dbReference>